<reference evidence="2" key="2">
    <citation type="submission" date="2020-12" db="EMBL/GenBank/DDBJ databases">
        <authorList>
            <person name="Kanost M."/>
        </authorList>
    </citation>
    <scope>NUCLEOTIDE SEQUENCE</scope>
</reference>
<accession>A0A921Z549</accession>
<dbReference type="PANTHER" id="PTHR21398:SF1">
    <property type="entry name" value="FI03705P"/>
    <property type="match status" value="1"/>
</dbReference>
<gene>
    <name evidence="2" type="ORF">O3G_MSEX006926</name>
</gene>
<proteinExistence type="predicted"/>
<dbReference type="SMART" id="SM00718">
    <property type="entry name" value="DM4_12"/>
    <property type="match status" value="1"/>
</dbReference>
<dbReference type="AlphaFoldDB" id="A0A921Z549"/>
<dbReference type="InterPro" id="IPR006631">
    <property type="entry name" value="DM4_12"/>
</dbReference>
<evidence type="ECO:0000313" key="2">
    <source>
        <dbReference type="EMBL" id="KAG6451061.1"/>
    </source>
</evidence>
<dbReference type="Proteomes" id="UP000791440">
    <property type="component" value="Unassembled WGS sequence"/>
</dbReference>
<organism evidence="2 3">
    <name type="scientific">Manduca sexta</name>
    <name type="common">Tobacco hawkmoth</name>
    <name type="synonym">Tobacco hornworm</name>
    <dbReference type="NCBI Taxonomy" id="7130"/>
    <lineage>
        <taxon>Eukaryota</taxon>
        <taxon>Metazoa</taxon>
        <taxon>Ecdysozoa</taxon>
        <taxon>Arthropoda</taxon>
        <taxon>Hexapoda</taxon>
        <taxon>Insecta</taxon>
        <taxon>Pterygota</taxon>
        <taxon>Neoptera</taxon>
        <taxon>Endopterygota</taxon>
        <taxon>Lepidoptera</taxon>
        <taxon>Glossata</taxon>
        <taxon>Ditrysia</taxon>
        <taxon>Bombycoidea</taxon>
        <taxon>Sphingidae</taxon>
        <taxon>Sphinginae</taxon>
        <taxon>Sphingini</taxon>
        <taxon>Manduca</taxon>
    </lineage>
</organism>
<keyword evidence="3" id="KW-1185">Reference proteome</keyword>
<feature type="signal peptide" evidence="1">
    <location>
        <begin position="1"/>
        <end position="28"/>
    </location>
</feature>
<evidence type="ECO:0000313" key="3">
    <source>
        <dbReference type="Proteomes" id="UP000791440"/>
    </source>
</evidence>
<keyword evidence="1" id="KW-0732">Signal</keyword>
<dbReference type="PANTHER" id="PTHR21398">
    <property type="entry name" value="AGAP007094-PA"/>
    <property type="match status" value="1"/>
</dbReference>
<comment type="caution">
    <text evidence="2">The sequence shown here is derived from an EMBL/GenBank/DDBJ whole genome shotgun (WGS) entry which is preliminary data.</text>
</comment>
<dbReference type="OrthoDB" id="6617264at2759"/>
<feature type="chain" id="PRO_5038276443" evidence="1">
    <location>
        <begin position="29"/>
        <end position="280"/>
    </location>
</feature>
<reference evidence="2" key="1">
    <citation type="journal article" date="2016" name="Insect Biochem. Mol. Biol.">
        <title>Multifaceted biological insights from a draft genome sequence of the tobacco hornworm moth, Manduca sexta.</title>
        <authorList>
            <person name="Kanost M.R."/>
            <person name="Arrese E.L."/>
            <person name="Cao X."/>
            <person name="Chen Y.R."/>
            <person name="Chellapilla S."/>
            <person name="Goldsmith M.R."/>
            <person name="Grosse-Wilde E."/>
            <person name="Heckel D.G."/>
            <person name="Herndon N."/>
            <person name="Jiang H."/>
            <person name="Papanicolaou A."/>
            <person name="Qu J."/>
            <person name="Soulages J.L."/>
            <person name="Vogel H."/>
            <person name="Walters J."/>
            <person name="Waterhouse R.M."/>
            <person name="Ahn S.J."/>
            <person name="Almeida F.C."/>
            <person name="An C."/>
            <person name="Aqrawi P."/>
            <person name="Bretschneider A."/>
            <person name="Bryant W.B."/>
            <person name="Bucks S."/>
            <person name="Chao H."/>
            <person name="Chevignon G."/>
            <person name="Christen J.M."/>
            <person name="Clarke D.F."/>
            <person name="Dittmer N.T."/>
            <person name="Ferguson L.C.F."/>
            <person name="Garavelou S."/>
            <person name="Gordon K.H.J."/>
            <person name="Gunaratna R.T."/>
            <person name="Han Y."/>
            <person name="Hauser F."/>
            <person name="He Y."/>
            <person name="Heidel-Fischer H."/>
            <person name="Hirsh A."/>
            <person name="Hu Y."/>
            <person name="Jiang H."/>
            <person name="Kalra D."/>
            <person name="Klinner C."/>
            <person name="Konig C."/>
            <person name="Kovar C."/>
            <person name="Kroll A.R."/>
            <person name="Kuwar S.S."/>
            <person name="Lee S.L."/>
            <person name="Lehman R."/>
            <person name="Li K."/>
            <person name="Li Z."/>
            <person name="Liang H."/>
            <person name="Lovelace S."/>
            <person name="Lu Z."/>
            <person name="Mansfield J.H."/>
            <person name="McCulloch K.J."/>
            <person name="Mathew T."/>
            <person name="Morton B."/>
            <person name="Muzny D.M."/>
            <person name="Neunemann D."/>
            <person name="Ongeri F."/>
            <person name="Pauchet Y."/>
            <person name="Pu L.L."/>
            <person name="Pyrousis I."/>
            <person name="Rao X.J."/>
            <person name="Redding A."/>
            <person name="Roesel C."/>
            <person name="Sanchez-Gracia A."/>
            <person name="Schaack S."/>
            <person name="Shukla A."/>
            <person name="Tetreau G."/>
            <person name="Wang Y."/>
            <person name="Xiong G.H."/>
            <person name="Traut W."/>
            <person name="Walsh T.K."/>
            <person name="Worley K.C."/>
            <person name="Wu D."/>
            <person name="Wu W."/>
            <person name="Wu Y.Q."/>
            <person name="Zhang X."/>
            <person name="Zou Z."/>
            <person name="Zucker H."/>
            <person name="Briscoe A.D."/>
            <person name="Burmester T."/>
            <person name="Clem R.J."/>
            <person name="Feyereisen R."/>
            <person name="Grimmelikhuijzen C.J.P."/>
            <person name="Hamodrakas S.J."/>
            <person name="Hansson B.S."/>
            <person name="Huguet E."/>
            <person name="Jermiin L.S."/>
            <person name="Lan Q."/>
            <person name="Lehman H.K."/>
            <person name="Lorenzen M."/>
            <person name="Merzendorfer H."/>
            <person name="Michalopoulos I."/>
            <person name="Morton D.B."/>
            <person name="Muthukrishnan S."/>
            <person name="Oakeshott J.G."/>
            <person name="Palmer W."/>
            <person name="Park Y."/>
            <person name="Passarelli A.L."/>
            <person name="Rozas J."/>
            <person name="Schwartz L.M."/>
            <person name="Smith W."/>
            <person name="Southgate A."/>
            <person name="Vilcinskas A."/>
            <person name="Vogt R."/>
            <person name="Wang P."/>
            <person name="Werren J."/>
            <person name="Yu X.Q."/>
            <person name="Zhou J.J."/>
            <person name="Brown S.J."/>
            <person name="Scherer S.E."/>
            <person name="Richards S."/>
            <person name="Blissard G.W."/>
        </authorList>
    </citation>
    <scope>NUCLEOTIDE SEQUENCE</scope>
</reference>
<name>A0A921Z549_MANSE</name>
<dbReference type="EMBL" id="JH668399">
    <property type="protein sequence ID" value="KAG6451060.1"/>
    <property type="molecule type" value="Genomic_DNA"/>
</dbReference>
<sequence length="280" mass="32339">MASHIYLYLTMMLCGMCVMCASENDSQAVEDFNSDVNTTTRVLSRRKRYLVFPDGSSFQLVFCTQTHGYLQVGDIIWFGSTAALAWELPSDPNLFSFFKETKDYKGLRRSDASKHIYYLDENGKVISKVPYHRRPIVNPAFAKRSVDSIMENKTINLSIKDMHDRSKKMNYLDNLHESSIDFHREGRKSLYGKLEKFFQGLGWDGKECVLKMLCESGKVKRKQGTFLEEIIRATFTLPHGRRFNSEHHKKYDDAHGASGDCSELYPRCEYTRGSPLFDKQ</sequence>
<dbReference type="EMBL" id="JH668399">
    <property type="protein sequence ID" value="KAG6451061.1"/>
    <property type="molecule type" value="Genomic_DNA"/>
</dbReference>
<protein>
    <submittedName>
        <fullName evidence="2">Uncharacterized protein</fullName>
    </submittedName>
</protein>
<dbReference type="Pfam" id="PF07841">
    <property type="entry name" value="DM4_12"/>
    <property type="match status" value="1"/>
</dbReference>
<evidence type="ECO:0000256" key="1">
    <source>
        <dbReference type="SAM" id="SignalP"/>
    </source>
</evidence>